<comment type="caution">
    <text evidence="1">The sequence shown here is derived from an EMBL/GenBank/DDBJ whole genome shotgun (WGS) entry which is preliminary data.</text>
</comment>
<protein>
    <submittedName>
        <fullName evidence="1">Uncharacterized protein</fullName>
    </submittedName>
</protein>
<dbReference type="EMBL" id="LAZR01001321">
    <property type="protein sequence ID" value="KKN46606.1"/>
    <property type="molecule type" value="Genomic_DNA"/>
</dbReference>
<proteinExistence type="predicted"/>
<gene>
    <name evidence="1" type="ORF">LCGC14_0671110</name>
</gene>
<sequence length="183" mass="20258">MTCKLGGVFYASVHAIVHATIGLTMDNNMEDRIERMLEEAFADADLARRELDAAHASGKEIIQVVCDPATKRGDIIDITQTDSEEGEEAEKREAKVIVCHEMTGINSETFELRHIKYAFCYVLKPGDITTEEDFAALYADNEPVEAAVEEVEVEEVDPNVCSCGANREMCERNQNVFGGHLNG</sequence>
<name>A0A0F9TC78_9ZZZZ</name>
<reference evidence="1" key="1">
    <citation type="journal article" date="2015" name="Nature">
        <title>Complex archaea that bridge the gap between prokaryotes and eukaryotes.</title>
        <authorList>
            <person name="Spang A."/>
            <person name="Saw J.H."/>
            <person name="Jorgensen S.L."/>
            <person name="Zaremba-Niedzwiedzka K."/>
            <person name="Martijn J."/>
            <person name="Lind A.E."/>
            <person name="van Eijk R."/>
            <person name="Schleper C."/>
            <person name="Guy L."/>
            <person name="Ettema T.J."/>
        </authorList>
    </citation>
    <scope>NUCLEOTIDE SEQUENCE</scope>
</reference>
<evidence type="ECO:0000313" key="1">
    <source>
        <dbReference type="EMBL" id="KKN46606.1"/>
    </source>
</evidence>
<accession>A0A0F9TC78</accession>
<dbReference type="AlphaFoldDB" id="A0A0F9TC78"/>
<organism evidence="1">
    <name type="scientific">marine sediment metagenome</name>
    <dbReference type="NCBI Taxonomy" id="412755"/>
    <lineage>
        <taxon>unclassified sequences</taxon>
        <taxon>metagenomes</taxon>
        <taxon>ecological metagenomes</taxon>
    </lineage>
</organism>